<proteinExistence type="inferred from homology"/>
<dbReference type="InParanoid" id="D8LXX4"/>
<dbReference type="InterPro" id="IPR001373">
    <property type="entry name" value="Cullin_N"/>
</dbReference>
<dbReference type="AlphaFoldDB" id="D8LXX4"/>
<name>D8LXX4_BLAHO</name>
<gene>
    <name evidence="3" type="ORF">GSBLH_T00006116001</name>
</gene>
<feature type="domain" description="Cullin N-terminal" evidence="2">
    <location>
        <begin position="2"/>
        <end position="238"/>
    </location>
</feature>
<dbReference type="Proteomes" id="UP000008312">
    <property type="component" value="Unassembled WGS sequence"/>
</dbReference>
<organism evidence="3">
    <name type="scientific">Blastocystis hominis</name>
    <dbReference type="NCBI Taxonomy" id="12968"/>
    <lineage>
        <taxon>Eukaryota</taxon>
        <taxon>Sar</taxon>
        <taxon>Stramenopiles</taxon>
        <taxon>Bigyra</taxon>
        <taxon>Opalozoa</taxon>
        <taxon>Opalinata</taxon>
        <taxon>Blastocystidae</taxon>
        <taxon>Blastocystis</taxon>
    </lineage>
</organism>
<dbReference type="Pfam" id="PF00888">
    <property type="entry name" value="Cullin"/>
    <property type="match status" value="1"/>
</dbReference>
<reference evidence="3" key="1">
    <citation type="submission" date="2010-02" db="EMBL/GenBank/DDBJ databases">
        <title>Sequencing and annotation of the Blastocystis hominis genome.</title>
        <authorList>
            <person name="Wincker P."/>
        </authorList>
    </citation>
    <scope>NUCLEOTIDE SEQUENCE</scope>
    <source>
        <strain evidence="3">Singapore isolate B</strain>
    </source>
</reference>
<comment type="similarity">
    <text evidence="1">Belongs to the cullin family.</text>
</comment>
<evidence type="ECO:0000313" key="3">
    <source>
        <dbReference type="EMBL" id="CBK20429.2"/>
    </source>
</evidence>
<dbReference type="GeneID" id="24922241"/>
<evidence type="ECO:0000259" key="2">
    <source>
        <dbReference type="Pfam" id="PF00888"/>
    </source>
</evidence>
<protein>
    <submittedName>
        <fullName evidence="3">Cullin-4B</fullName>
    </submittedName>
</protein>
<evidence type="ECO:0000313" key="4">
    <source>
        <dbReference type="Proteomes" id="UP000008312"/>
    </source>
</evidence>
<keyword evidence="4" id="KW-1185">Reference proteome</keyword>
<dbReference type="Gene3D" id="1.20.1310.10">
    <property type="entry name" value="Cullin Repeats"/>
    <property type="match status" value="1"/>
</dbReference>
<dbReference type="EMBL" id="FN668639">
    <property type="protein sequence ID" value="CBK20429.2"/>
    <property type="molecule type" value="Genomic_DNA"/>
</dbReference>
<evidence type="ECO:0000256" key="1">
    <source>
        <dbReference type="ARBA" id="ARBA00006019"/>
    </source>
</evidence>
<dbReference type="OrthoDB" id="27073at2759"/>
<dbReference type="InterPro" id="IPR016159">
    <property type="entry name" value="Cullin_repeat-like_dom_sf"/>
</dbReference>
<sequence length="284" mass="32459">MDTFWSTILRCIITVSSLLTHLSRGDQNKNLTTYCLNQIRSLLLSQESSLHIISRVIFFAFFSLQTNIAILKSVKQVREAVLRGLSSDSTMEIDFSYDANLQKIVANLVNMSDLLGFFPDLQQLYFRSVQTFYNMFAYELLCKSEIATFLSYVTQIVRIEQQILEGFFGNRGSEQIKAETLLGCLKLYGSEVLEKGMQKLVDESDFQNLGVLYEYFEIVGEVDLLKKAVCGVIESKKELIFGSYSVKEIVELIRINEECFGKDQAIALELQTTWMNLVNQQSDK</sequence>
<dbReference type="SUPFAM" id="SSF74788">
    <property type="entry name" value="Cullin repeat-like"/>
    <property type="match status" value="1"/>
</dbReference>
<accession>D8LXX4</accession>
<dbReference type="RefSeq" id="XP_012894477.1">
    <property type="nucleotide sequence ID" value="XM_013039023.1"/>
</dbReference>